<protein>
    <submittedName>
        <fullName evidence="2">Hsp20/alpha crystallin family protein</fullName>
    </submittedName>
</protein>
<evidence type="ECO:0000313" key="3">
    <source>
        <dbReference type="Proteomes" id="UP001597493"/>
    </source>
</evidence>
<feature type="domain" description="CS" evidence="1">
    <location>
        <begin position="51"/>
        <end position="143"/>
    </location>
</feature>
<evidence type="ECO:0000259" key="1">
    <source>
        <dbReference type="PROSITE" id="PS51203"/>
    </source>
</evidence>
<dbReference type="Gene3D" id="2.60.40.790">
    <property type="match status" value="1"/>
</dbReference>
<dbReference type="InterPro" id="IPR008978">
    <property type="entry name" value="HSP20-like_chaperone"/>
</dbReference>
<dbReference type="CDD" id="cd00298">
    <property type="entry name" value="ACD_sHsps_p23-like"/>
    <property type="match status" value="1"/>
</dbReference>
<dbReference type="Proteomes" id="UP001597493">
    <property type="component" value="Unassembled WGS sequence"/>
</dbReference>
<reference evidence="3" key="1">
    <citation type="journal article" date="2019" name="Int. J. Syst. Evol. Microbiol.">
        <title>The Global Catalogue of Microorganisms (GCM) 10K type strain sequencing project: providing services to taxonomists for standard genome sequencing and annotation.</title>
        <authorList>
            <consortium name="The Broad Institute Genomics Platform"/>
            <consortium name="The Broad Institute Genome Sequencing Center for Infectious Disease"/>
            <person name="Wu L."/>
            <person name="Ma J."/>
        </authorList>
    </citation>
    <scope>NUCLEOTIDE SEQUENCE [LARGE SCALE GENOMIC DNA]</scope>
    <source>
        <strain evidence="3">TISTR 1827</strain>
    </source>
</reference>
<sequence length="143" mass="16321">MASKWDELERWMEGQKLPKGFEVLREPDWVEQFVRKLMTKALPDAAGVMPGPPPSVSTFETHHFVIVKFKLPPGTRQQDLQLLVKSDKVKIQGLPEGKTETVKLPAPVLPRKCRALAKDGILQIKLRKRLNGNKYIAADIRWE</sequence>
<dbReference type="RefSeq" id="WP_379274671.1">
    <property type="nucleotide sequence ID" value="NZ_JBHUGT010000029.1"/>
</dbReference>
<dbReference type="SUPFAM" id="SSF49764">
    <property type="entry name" value="HSP20-like chaperones"/>
    <property type="match status" value="1"/>
</dbReference>
<organism evidence="2 3">
    <name type="scientific">Paenibacillus thailandensis</name>
    <dbReference type="NCBI Taxonomy" id="393250"/>
    <lineage>
        <taxon>Bacteria</taxon>
        <taxon>Bacillati</taxon>
        <taxon>Bacillota</taxon>
        <taxon>Bacilli</taxon>
        <taxon>Bacillales</taxon>
        <taxon>Paenibacillaceae</taxon>
        <taxon>Paenibacillus</taxon>
    </lineage>
</organism>
<comment type="caution">
    <text evidence="2">The sequence shown here is derived from an EMBL/GenBank/DDBJ whole genome shotgun (WGS) entry which is preliminary data.</text>
</comment>
<dbReference type="InterPro" id="IPR007052">
    <property type="entry name" value="CS_dom"/>
</dbReference>
<keyword evidence="3" id="KW-1185">Reference proteome</keyword>
<name>A0ABW5QYY1_9BACL</name>
<proteinExistence type="predicted"/>
<dbReference type="EMBL" id="JBHUMY010000016">
    <property type="protein sequence ID" value="MFD2661602.1"/>
    <property type="molecule type" value="Genomic_DNA"/>
</dbReference>
<accession>A0ABW5QYY1</accession>
<dbReference type="PROSITE" id="PS51203">
    <property type="entry name" value="CS"/>
    <property type="match status" value="1"/>
</dbReference>
<evidence type="ECO:0000313" key="2">
    <source>
        <dbReference type="EMBL" id="MFD2661602.1"/>
    </source>
</evidence>
<gene>
    <name evidence="2" type="ORF">ACFSW5_15215</name>
</gene>